<name>A0A250X1S4_9CHLO</name>
<evidence type="ECO:0000313" key="3">
    <source>
        <dbReference type="EMBL" id="GAX77006.1"/>
    </source>
</evidence>
<evidence type="ECO:0000256" key="1">
    <source>
        <dbReference type="SAM" id="Coils"/>
    </source>
</evidence>
<accession>A0A250X1S4</accession>
<sequence>MWKNLENIRRQVEDGAKEFAQAAIEGVRDLKAQQGVEDEFAPHSSDVRLLRSDVGIDKGDRVLSTAESRADPRSTSASVSGDTGSLAAQHGVVNLTSPSAQLLDAQNGHVRASKASHDQKDKVASKDHHATSSKSTRENDPIDPIDRHRNITSGPDVVAGSSSPLEGTAHHDATSGVFNKSSFVVEQSLLPSSATTEVQSASSYTPKPMTLKETAPSLTSSVKSGHHGVAPVNDLGPELSSKLVSSSNPTARPAIDLRASESQAAAGPKPLHGSSSTIQATAVTTAPSAEAAVLKVQVSRLQGAGPSHHNSDGDDIRHAYAEMKKAYDDMKTLLKKSMDECVRLSEEVMRLETECSSARHEATEWKEANKTVSKQVAESRAKAAAAKREVEEMERSLTHTRRELQEERGRHAEEAGTAELEVLRSELANAVRKATAAVVAAEASEDRAKAAEAAMSQAEAARNESDRLRREAQIEAHAAVSAAEAERSTRAEAEGLSEALRQDGERRARVFNNAVRAAIGKVQRELEAERDELQCQLREMQKALLDSKTELKRALVSEEAAVAEAAARTADAVAVGQVADAAEHAAERARLREEEATQRAAAAESARRQAEAEVSTLRLDCTTYKKAAERAEAECAELRSEAMRLQASLESRVEDLQGDLERWRDRAETASTALIAAEQNLEQAQAKNTEAVKQAQFECAAALCRVEELEAQLQTMKTSSGVMSRLFQIPTKEDVLAGLGLEMCQDDRLRWKQGSDIEAAGGAGAATPVATRPRGKGVANGGSADLLRGAGGKVLGAVSLRIWLIAAYLTLLHIAVMVSFTHSSAHISDVTAVECEKLMLVKAHEQILP</sequence>
<feature type="coiled-coil region" evidence="1">
    <location>
        <begin position="512"/>
        <end position="550"/>
    </location>
</feature>
<feature type="region of interest" description="Disordered" evidence="2">
    <location>
        <begin position="62"/>
        <end position="85"/>
    </location>
</feature>
<feature type="region of interest" description="Disordered" evidence="2">
    <location>
        <begin position="106"/>
        <end position="173"/>
    </location>
</feature>
<dbReference type="Proteomes" id="UP000232323">
    <property type="component" value="Unassembled WGS sequence"/>
</dbReference>
<organism evidence="3 4">
    <name type="scientific">Chlamydomonas eustigma</name>
    <dbReference type="NCBI Taxonomy" id="1157962"/>
    <lineage>
        <taxon>Eukaryota</taxon>
        <taxon>Viridiplantae</taxon>
        <taxon>Chlorophyta</taxon>
        <taxon>core chlorophytes</taxon>
        <taxon>Chlorophyceae</taxon>
        <taxon>CS clade</taxon>
        <taxon>Chlamydomonadales</taxon>
        <taxon>Chlamydomonadaceae</taxon>
        <taxon>Chlamydomonas</taxon>
    </lineage>
</organism>
<comment type="caution">
    <text evidence="3">The sequence shown here is derived from an EMBL/GenBank/DDBJ whole genome shotgun (WGS) entry which is preliminary data.</text>
</comment>
<feature type="region of interest" description="Disordered" evidence="2">
    <location>
        <begin position="385"/>
        <end position="414"/>
    </location>
</feature>
<evidence type="ECO:0000313" key="4">
    <source>
        <dbReference type="Proteomes" id="UP000232323"/>
    </source>
</evidence>
<keyword evidence="1" id="KW-0175">Coiled coil</keyword>
<feature type="compositionally biased region" description="Basic and acidic residues" evidence="2">
    <location>
        <begin position="115"/>
        <end position="149"/>
    </location>
</feature>
<feature type="region of interest" description="Disordered" evidence="2">
    <location>
        <begin position="191"/>
        <end position="250"/>
    </location>
</feature>
<keyword evidence="4" id="KW-1185">Reference proteome</keyword>
<evidence type="ECO:0000256" key="2">
    <source>
        <dbReference type="SAM" id="MobiDB-lite"/>
    </source>
</evidence>
<reference evidence="3 4" key="1">
    <citation type="submission" date="2017-08" db="EMBL/GenBank/DDBJ databases">
        <title>Acidophilic green algal genome provides insights into adaptation to an acidic environment.</title>
        <authorList>
            <person name="Hirooka S."/>
            <person name="Hirose Y."/>
            <person name="Kanesaki Y."/>
            <person name="Higuchi S."/>
            <person name="Fujiwara T."/>
            <person name="Onuma R."/>
            <person name="Era A."/>
            <person name="Ohbayashi R."/>
            <person name="Uzuka A."/>
            <person name="Nozaki H."/>
            <person name="Yoshikawa H."/>
            <person name="Miyagishima S.Y."/>
        </authorList>
    </citation>
    <scope>NUCLEOTIDE SEQUENCE [LARGE SCALE GENOMIC DNA]</scope>
    <source>
        <strain evidence="3 4">NIES-2499</strain>
    </source>
</reference>
<proteinExistence type="predicted"/>
<protein>
    <submittedName>
        <fullName evidence="3">Uncharacterized protein</fullName>
    </submittedName>
</protein>
<dbReference type="OrthoDB" id="546916at2759"/>
<dbReference type="AlphaFoldDB" id="A0A250X1S4"/>
<feature type="compositionally biased region" description="Polar residues" evidence="2">
    <location>
        <begin position="73"/>
        <end position="83"/>
    </location>
</feature>
<dbReference type="EMBL" id="BEGY01000021">
    <property type="protein sequence ID" value="GAX77006.1"/>
    <property type="molecule type" value="Genomic_DNA"/>
</dbReference>
<gene>
    <name evidence="3" type="ORF">CEUSTIGMA_g4453.t1</name>
</gene>
<feature type="compositionally biased region" description="Basic and acidic residues" evidence="2">
    <location>
        <begin position="586"/>
        <end position="597"/>
    </location>
</feature>
<feature type="compositionally biased region" description="Polar residues" evidence="2">
    <location>
        <begin position="191"/>
        <end position="205"/>
    </location>
</feature>
<feature type="region of interest" description="Disordered" evidence="2">
    <location>
        <begin position="586"/>
        <end position="607"/>
    </location>
</feature>